<evidence type="ECO:0000313" key="3">
    <source>
        <dbReference type="Proteomes" id="UP000019443"/>
    </source>
</evidence>
<keyword evidence="1" id="KW-1133">Transmembrane helix</keyword>
<keyword evidence="1" id="KW-0812">Transmembrane</keyword>
<accession>W6RCP7</accession>
<feature type="transmembrane region" description="Helical" evidence="1">
    <location>
        <begin position="7"/>
        <end position="28"/>
    </location>
</feature>
<dbReference type="RefSeq" id="WP_024313063.1">
    <property type="nucleotide sequence ID" value="NZ_ATTO01000002.1"/>
</dbReference>
<proteinExistence type="predicted"/>
<dbReference type="PATRIC" id="fig|348824.6.peg.811"/>
<name>W6RCP7_9HYPH</name>
<sequence>MPRISQLYFKTAVIFLIVGVVMGLNMAISQDHSVIGAHAHCNLLGWVTMAIFGGYHALNPQKAEKRLAMIQYYVYTAGIALMVPSLYLMLQGNPAMEPLVALASIITLAGVLLFAFIIFSNGKVVVTPSAPSYR</sequence>
<keyword evidence="1" id="KW-0472">Membrane</keyword>
<gene>
    <name evidence="2" type="ORF">LPU83_0750</name>
</gene>
<dbReference type="Gene3D" id="1.20.210.10">
    <property type="entry name" value="Cytochrome c oxidase-like, subunit I domain"/>
    <property type="match status" value="1"/>
</dbReference>
<dbReference type="HOGENOM" id="CLU_150673_1_0_5"/>
<dbReference type="EMBL" id="HG916852">
    <property type="protein sequence ID" value="CDM56428.1"/>
    <property type="molecule type" value="Genomic_DNA"/>
</dbReference>
<feature type="transmembrane region" description="Helical" evidence="1">
    <location>
        <begin position="34"/>
        <end position="58"/>
    </location>
</feature>
<dbReference type="InterPro" id="IPR036927">
    <property type="entry name" value="Cyt_c_oxase-like_su1_sf"/>
</dbReference>
<reference evidence="2" key="1">
    <citation type="submission" date="2013-11" db="EMBL/GenBank/DDBJ databases">
        <title>Draft genome sequence of the broad-host-range Rhizobium sp. LPU83 strain, a member of the low-genetic diversity Oregon-like Rhizobium sp. group.</title>
        <authorList>
            <person name="Wibberg D."/>
            <person name="Puehler A."/>
            <person name="Schlueter A."/>
        </authorList>
    </citation>
    <scope>NUCLEOTIDE SEQUENCE [LARGE SCALE GENOMIC DNA]</scope>
    <source>
        <strain evidence="2">LPU83</strain>
    </source>
</reference>
<feature type="transmembrane region" description="Helical" evidence="1">
    <location>
        <begin position="99"/>
        <end position="119"/>
    </location>
</feature>
<dbReference type="SUPFAM" id="SSF81442">
    <property type="entry name" value="Cytochrome c oxidase subunit I-like"/>
    <property type="match status" value="1"/>
</dbReference>
<feature type="transmembrane region" description="Helical" evidence="1">
    <location>
        <begin position="70"/>
        <end position="87"/>
    </location>
</feature>
<dbReference type="eggNOG" id="COG3278">
    <property type="taxonomic scope" value="Bacteria"/>
</dbReference>
<organism evidence="2 3">
    <name type="scientific">Rhizobium favelukesii</name>
    <dbReference type="NCBI Taxonomy" id="348824"/>
    <lineage>
        <taxon>Bacteria</taxon>
        <taxon>Pseudomonadati</taxon>
        <taxon>Pseudomonadota</taxon>
        <taxon>Alphaproteobacteria</taxon>
        <taxon>Hyphomicrobiales</taxon>
        <taxon>Rhizobiaceae</taxon>
        <taxon>Rhizobium/Agrobacterium group</taxon>
        <taxon>Rhizobium</taxon>
    </lineage>
</organism>
<keyword evidence="3" id="KW-1185">Reference proteome</keyword>
<dbReference type="AlphaFoldDB" id="W6RCP7"/>
<dbReference type="KEGG" id="rhl:LPU83_0750"/>
<dbReference type="Proteomes" id="UP000019443">
    <property type="component" value="Chromosome"/>
</dbReference>
<protein>
    <submittedName>
        <fullName evidence="2">Signal peptide protein</fullName>
    </submittedName>
</protein>
<evidence type="ECO:0000256" key="1">
    <source>
        <dbReference type="SAM" id="Phobius"/>
    </source>
</evidence>
<evidence type="ECO:0000313" key="2">
    <source>
        <dbReference type="EMBL" id="CDM56428.1"/>
    </source>
</evidence>